<dbReference type="PANTHER" id="PTHR32419:SF6">
    <property type="entry name" value="GLUTATHIONE S-TRANSFERASE OMEGA-LIKE 1-RELATED"/>
    <property type="match status" value="1"/>
</dbReference>
<organism evidence="2 3">
    <name type="scientific">Monosiga brevicollis</name>
    <name type="common">Choanoflagellate</name>
    <dbReference type="NCBI Taxonomy" id="81824"/>
    <lineage>
        <taxon>Eukaryota</taxon>
        <taxon>Choanoflagellata</taxon>
        <taxon>Craspedida</taxon>
        <taxon>Salpingoecidae</taxon>
        <taxon>Monosiga</taxon>
    </lineage>
</organism>
<evidence type="ECO:0008006" key="4">
    <source>
        <dbReference type="Google" id="ProtNLM"/>
    </source>
</evidence>
<keyword evidence="3" id="KW-1185">Reference proteome</keyword>
<dbReference type="InterPro" id="IPR016639">
    <property type="entry name" value="GST_Omega/GSH"/>
</dbReference>
<dbReference type="GeneID" id="5896126"/>
<gene>
    <name evidence="2" type="ORF">MONBRDRAFT_39327</name>
</gene>
<evidence type="ECO:0000313" key="3">
    <source>
        <dbReference type="Proteomes" id="UP000001357"/>
    </source>
</evidence>
<dbReference type="PANTHER" id="PTHR32419">
    <property type="entry name" value="GLUTATHIONYL-HYDROQUINONE REDUCTASE"/>
    <property type="match status" value="1"/>
</dbReference>
<dbReference type="InParanoid" id="A9VDT1"/>
<name>A9VDT1_MONBE</name>
<protein>
    <recommendedName>
        <fullName evidence="4">Right handed beta helix domain-containing protein</fullName>
    </recommendedName>
</protein>
<evidence type="ECO:0000313" key="2">
    <source>
        <dbReference type="EMBL" id="EDQ84313.1"/>
    </source>
</evidence>
<dbReference type="GO" id="GO:0005737">
    <property type="term" value="C:cytoplasm"/>
    <property type="evidence" value="ECO:0000318"/>
    <property type="project" value="GO_Central"/>
</dbReference>
<dbReference type="RefSeq" id="XP_001750883.1">
    <property type="nucleotide sequence ID" value="XM_001750831.1"/>
</dbReference>
<feature type="region of interest" description="Disordered" evidence="1">
    <location>
        <begin position="1"/>
        <end position="64"/>
    </location>
</feature>
<accession>A9VDT1</accession>
<feature type="compositionally biased region" description="Low complexity" evidence="1">
    <location>
        <begin position="52"/>
        <end position="64"/>
    </location>
</feature>
<dbReference type="EMBL" id="CH991590">
    <property type="protein sequence ID" value="EDQ84313.1"/>
    <property type="molecule type" value="Genomic_DNA"/>
</dbReference>
<dbReference type="GO" id="GO:0004364">
    <property type="term" value="F:glutathione transferase activity"/>
    <property type="evidence" value="ECO:0000318"/>
    <property type="project" value="GO_Central"/>
</dbReference>
<evidence type="ECO:0000256" key="1">
    <source>
        <dbReference type="SAM" id="MobiDB-lite"/>
    </source>
</evidence>
<proteinExistence type="predicted"/>
<dbReference type="SUPFAM" id="SSF51126">
    <property type="entry name" value="Pectin lyase-like"/>
    <property type="match status" value="1"/>
</dbReference>
<dbReference type="InterPro" id="IPR011050">
    <property type="entry name" value="Pectin_lyase_fold/virulence"/>
</dbReference>
<sequence>MSTEGLLATSETDEDGAHLAEALPPAADESVAEPHQDQAPLLPPSGDGSNLGASADSADGQASGMLPGMDTLSEFFGDQRHAVDLEQQRLAQLERTNPLAAADAYRDHAVILLLEGRYYLKYQHHPVSVAHQRSFALIHMSRSNLFKWFELIAATLLLLLLANAPSQWTGRRFTSAHEPRASFAMGYFSPMAIVRGNDLLVENFTTSLHATYASIYATQATNVVLRNIVTSTNFGGGIMTAASHVLMDQITCYRMEQPNHVYVNAYFCIFVQEEAVNATLRESVLFGLSTVLLIQGTDTLLENLNINWALNSDGLPFALGFNTCNIMPGPSTNNTMMRNVKSLAQLGGYGLNISGTDTLVEDSVFGHFSDNVGLNMALAVYIHHISRNTLLQGSDRFALRLQATVGLETFGQNVTVRNATFNNNMYESTTMIRVRGGSCQLANVLLVNYLPLEATCGITLQYALMTLFHHVPMICQVYNLAQPGYPYKKLSVPVLFDKKTQFNDLAKRPELDLEPADLESAMTEIDELVYPNINDGSDRFALRLQATVGLETFGQNVTVRNATFNNNMYEPTTMIRVRGGSCQLANILLANNSGTTLAVNYLPFGFSLVVAEPRGRVVFHDR</sequence>
<dbReference type="KEGG" id="mbr:MONBRDRAFT_39327"/>
<dbReference type="Proteomes" id="UP000001357">
    <property type="component" value="Unassembled WGS sequence"/>
</dbReference>
<reference evidence="2 3" key="1">
    <citation type="journal article" date="2008" name="Nature">
        <title>The genome of the choanoflagellate Monosiga brevicollis and the origin of metazoans.</title>
        <authorList>
            <consortium name="JGI Sequencing"/>
            <person name="King N."/>
            <person name="Westbrook M.J."/>
            <person name="Young S.L."/>
            <person name="Kuo A."/>
            <person name="Abedin M."/>
            <person name="Chapman J."/>
            <person name="Fairclough S."/>
            <person name="Hellsten U."/>
            <person name="Isogai Y."/>
            <person name="Letunic I."/>
            <person name="Marr M."/>
            <person name="Pincus D."/>
            <person name="Putnam N."/>
            <person name="Rokas A."/>
            <person name="Wright K.J."/>
            <person name="Zuzow R."/>
            <person name="Dirks W."/>
            <person name="Good M."/>
            <person name="Goodstein D."/>
            <person name="Lemons D."/>
            <person name="Li W."/>
            <person name="Lyons J.B."/>
            <person name="Morris A."/>
            <person name="Nichols S."/>
            <person name="Richter D.J."/>
            <person name="Salamov A."/>
            <person name="Bork P."/>
            <person name="Lim W.A."/>
            <person name="Manning G."/>
            <person name="Miller W.T."/>
            <person name="McGinnis W."/>
            <person name="Shapiro H."/>
            <person name="Tjian R."/>
            <person name="Grigoriev I.V."/>
            <person name="Rokhsar D."/>
        </authorList>
    </citation>
    <scope>NUCLEOTIDE SEQUENCE [LARGE SCALE GENOMIC DNA]</scope>
    <source>
        <strain evidence="3">MX1 / ATCC 50154</strain>
    </source>
</reference>
<dbReference type="AlphaFoldDB" id="A9VDT1"/>